<keyword evidence="3" id="KW-1185">Reference proteome</keyword>
<gene>
    <name evidence="2" type="ORF">C2845_PM10G18810</name>
</gene>
<proteinExistence type="predicted"/>
<evidence type="ECO:0000256" key="1">
    <source>
        <dbReference type="SAM" id="MobiDB-lite"/>
    </source>
</evidence>
<dbReference type="Proteomes" id="UP000275267">
    <property type="component" value="Unassembled WGS sequence"/>
</dbReference>
<accession>A0A3L6PFJ1</accession>
<organism evidence="2 3">
    <name type="scientific">Panicum miliaceum</name>
    <name type="common">Proso millet</name>
    <name type="synonym">Broomcorn millet</name>
    <dbReference type="NCBI Taxonomy" id="4540"/>
    <lineage>
        <taxon>Eukaryota</taxon>
        <taxon>Viridiplantae</taxon>
        <taxon>Streptophyta</taxon>
        <taxon>Embryophyta</taxon>
        <taxon>Tracheophyta</taxon>
        <taxon>Spermatophyta</taxon>
        <taxon>Magnoliopsida</taxon>
        <taxon>Liliopsida</taxon>
        <taxon>Poales</taxon>
        <taxon>Poaceae</taxon>
        <taxon>PACMAD clade</taxon>
        <taxon>Panicoideae</taxon>
        <taxon>Panicodae</taxon>
        <taxon>Paniceae</taxon>
        <taxon>Panicinae</taxon>
        <taxon>Panicum</taxon>
        <taxon>Panicum sect. Panicum</taxon>
    </lineage>
</organism>
<evidence type="ECO:0000313" key="2">
    <source>
        <dbReference type="EMBL" id="RLM55131.1"/>
    </source>
</evidence>
<dbReference type="AlphaFoldDB" id="A0A3L6PFJ1"/>
<feature type="compositionally biased region" description="Low complexity" evidence="1">
    <location>
        <begin position="23"/>
        <end position="38"/>
    </location>
</feature>
<dbReference type="EMBL" id="PQIB02000018">
    <property type="protein sequence ID" value="RLM55131.1"/>
    <property type="molecule type" value="Genomic_DNA"/>
</dbReference>
<feature type="region of interest" description="Disordered" evidence="1">
    <location>
        <begin position="13"/>
        <end position="53"/>
    </location>
</feature>
<evidence type="ECO:0000313" key="3">
    <source>
        <dbReference type="Proteomes" id="UP000275267"/>
    </source>
</evidence>
<sequence length="90" mass="9810">MEEVDAIIREMKACSPSSWSSRSDAGTSGAGSLAAARSARGKQSASASTASRRYSPFSRTYRPDYLLPVPFADRSNNRTLLAMYILEWAT</sequence>
<comment type="caution">
    <text evidence="2">The sequence shown here is derived from an EMBL/GenBank/DDBJ whole genome shotgun (WGS) entry which is preliminary data.</text>
</comment>
<name>A0A3L6PFJ1_PANMI</name>
<reference evidence="3" key="1">
    <citation type="journal article" date="2019" name="Nat. Commun.">
        <title>The genome of broomcorn millet.</title>
        <authorList>
            <person name="Zou C."/>
            <person name="Miki D."/>
            <person name="Li D."/>
            <person name="Tang Q."/>
            <person name="Xiao L."/>
            <person name="Rajput S."/>
            <person name="Deng P."/>
            <person name="Jia W."/>
            <person name="Huang R."/>
            <person name="Zhang M."/>
            <person name="Sun Y."/>
            <person name="Hu J."/>
            <person name="Fu X."/>
            <person name="Schnable P.S."/>
            <person name="Li F."/>
            <person name="Zhang H."/>
            <person name="Feng B."/>
            <person name="Zhu X."/>
            <person name="Liu R."/>
            <person name="Schnable J.C."/>
            <person name="Zhu J.-K."/>
            <person name="Zhang H."/>
        </authorList>
    </citation>
    <scope>NUCLEOTIDE SEQUENCE [LARGE SCALE GENOMIC DNA]</scope>
</reference>
<protein>
    <submittedName>
        <fullName evidence="2">Uncharacterized protein</fullName>
    </submittedName>
</protein>